<dbReference type="EMBL" id="CAFBMH010000027">
    <property type="protein sequence ID" value="CAB4903681.1"/>
    <property type="molecule type" value="Genomic_DNA"/>
</dbReference>
<evidence type="ECO:0000313" key="4">
    <source>
        <dbReference type="EMBL" id="CAB5003296.1"/>
    </source>
</evidence>
<gene>
    <name evidence="1" type="ORF">UFOPK2754_01275</name>
    <name evidence="2" type="ORF">UFOPK3139_00234</name>
    <name evidence="3" type="ORF">UFOPK3543_01007</name>
    <name evidence="4" type="ORF">UFOPK3967_01775</name>
</gene>
<evidence type="ECO:0000313" key="3">
    <source>
        <dbReference type="EMBL" id="CAB4903681.1"/>
    </source>
</evidence>
<dbReference type="EMBL" id="CAEZYR010000040">
    <property type="protein sequence ID" value="CAB4742546.1"/>
    <property type="molecule type" value="Genomic_DNA"/>
</dbReference>
<proteinExistence type="predicted"/>
<protein>
    <submittedName>
        <fullName evidence="1">Unannotated protein</fullName>
    </submittedName>
</protein>
<reference evidence="1" key="1">
    <citation type="submission" date="2020-05" db="EMBL/GenBank/DDBJ databases">
        <authorList>
            <person name="Chiriac C."/>
            <person name="Salcher M."/>
            <person name="Ghai R."/>
            <person name="Kavagutti S V."/>
        </authorList>
    </citation>
    <scope>NUCLEOTIDE SEQUENCE</scope>
</reference>
<dbReference type="EMBL" id="CAFABA010000005">
    <property type="protein sequence ID" value="CAB4814240.1"/>
    <property type="molecule type" value="Genomic_DNA"/>
</dbReference>
<dbReference type="EMBL" id="CAFBOS010000111">
    <property type="protein sequence ID" value="CAB5003296.1"/>
    <property type="molecule type" value="Genomic_DNA"/>
</dbReference>
<evidence type="ECO:0000313" key="1">
    <source>
        <dbReference type="EMBL" id="CAB4742546.1"/>
    </source>
</evidence>
<sequence length="36" mass="3791">MFAAGENMATTPGKVVSHNGLIELLVTQREFAEASA</sequence>
<dbReference type="AlphaFoldDB" id="A0A6J6T5V7"/>
<name>A0A6J6T5V7_9ZZZZ</name>
<accession>A0A6J6T5V7</accession>
<evidence type="ECO:0000313" key="2">
    <source>
        <dbReference type="EMBL" id="CAB4814240.1"/>
    </source>
</evidence>
<organism evidence="1">
    <name type="scientific">freshwater metagenome</name>
    <dbReference type="NCBI Taxonomy" id="449393"/>
    <lineage>
        <taxon>unclassified sequences</taxon>
        <taxon>metagenomes</taxon>
        <taxon>ecological metagenomes</taxon>
    </lineage>
</organism>